<dbReference type="AlphaFoldDB" id="A0A0G1R647"/>
<dbReference type="EMBL" id="LCMA01000025">
    <property type="protein sequence ID" value="KKU25568.1"/>
    <property type="molecule type" value="Genomic_DNA"/>
</dbReference>
<gene>
    <name evidence="3" type="ORF">UX39_C0025G0008</name>
</gene>
<feature type="transmembrane region" description="Helical" evidence="1">
    <location>
        <begin position="79"/>
        <end position="99"/>
    </location>
</feature>
<evidence type="ECO:0000313" key="3">
    <source>
        <dbReference type="EMBL" id="KKU25568.1"/>
    </source>
</evidence>
<comment type="caution">
    <text evidence="3">The sequence shown here is derived from an EMBL/GenBank/DDBJ whole genome shotgun (WGS) entry which is preliminary data.</text>
</comment>
<reference evidence="3 4" key="1">
    <citation type="journal article" date="2015" name="Nature">
        <title>rRNA introns, odd ribosomes, and small enigmatic genomes across a large radiation of phyla.</title>
        <authorList>
            <person name="Brown C.T."/>
            <person name="Hug L.A."/>
            <person name="Thomas B.C."/>
            <person name="Sharon I."/>
            <person name="Castelle C.J."/>
            <person name="Singh A."/>
            <person name="Wilkins M.J."/>
            <person name="Williams K.H."/>
            <person name="Banfield J.F."/>
        </authorList>
    </citation>
    <scope>NUCLEOTIDE SEQUENCE [LARGE SCALE GENOMIC DNA]</scope>
</reference>
<evidence type="ECO:0000259" key="2">
    <source>
        <dbReference type="Pfam" id="PF01345"/>
    </source>
</evidence>
<name>A0A0G1R647_9BACT</name>
<dbReference type="InterPro" id="IPR001434">
    <property type="entry name" value="OmcB-like_DUF11"/>
</dbReference>
<dbReference type="Proteomes" id="UP000034175">
    <property type="component" value="Unassembled WGS sequence"/>
</dbReference>
<accession>A0A0G1R647</accession>
<organism evidence="3 4">
    <name type="scientific">Candidatus Magasanikbacteria bacterium GW2011_GWA2_46_17</name>
    <dbReference type="NCBI Taxonomy" id="1619042"/>
    <lineage>
        <taxon>Bacteria</taxon>
        <taxon>Candidatus Magasanikiibacteriota</taxon>
    </lineage>
</organism>
<keyword evidence="1" id="KW-1133">Transmembrane helix</keyword>
<dbReference type="Pfam" id="PF01345">
    <property type="entry name" value="DUF11"/>
    <property type="match status" value="1"/>
</dbReference>
<sequence>MSSDNFPDFKNSEESEDNLEVLKESLYSRHDYFSGREKRQGGFNKHDVEVSSNWGDEDINSKMRPFQDPNKRVLFLKKLFLTAVIFFVVSVAVSVYVFFGGGNIISSSNVDISIIGPVAIAGGEALPLEISVTNGNNGDLETADLILDYPEGTREPADTNVTVKRYREALGTIAKGQAETKKIQAVLFGEEGDVKTIGISVEYRLKGSNAIFSKKKEYNVTISSTPVTLTVSAVKDINANQDTEFSVDIVSNGSSIIQNLALAAEYPFGFTFVSSNPAPSWSNSFWQLGDIKPGVKRNIKIIGKIAGQDNEERTLRFSVGTESAANENSIGTNFLTATKKISIRKPFIGTSFALNGDTSDAYVIVKPGKVIRADLTVSNNVGVKITDVRVSAIPAGNIFDPGSVSVGDGFFRSSDKAILWDQTLKPSLSALNPDDTETLSFSLSTLPDSEIRAINNPEMNIIVTVSGKRLDDAGVSREVTSTVTKTVRVASTIGLSARALHFSGPFGNSGPIPPKIDAETSYTIVWSLTNLQNNLSNVKVTATLPSYMKWLNRSGPGAEKISYNPIGGQILWDAGDLRAGTGLSDSPREVSFQVSLIPSLSQVNNIPTLVSEAVAIGEDDFAGLTVQSSTRVPLTTNLTTDVGFVQGQGIVTK</sequence>
<protein>
    <recommendedName>
        <fullName evidence="2">DUF11 domain-containing protein</fullName>
    </recommendedName>
</protein>
<keyword evidence="1" id="KW-0812">Transmembrane</keyword>
<keyword evidence="1" id="KW-0472">Membrane</keyword>
<evidence type="ECO:0000256" key="1">
    <source>
        <dbReference type="SAM" id="Phobius"/>
    </source>
</evidence>
<evidence type="ECO:0000313" key="4">
    <source>
        <dbReference type="Proteomes" id="UP000034175"/>
    </source>
</evidence>
<proteinExistence type="predicted"/>
<feature type="domain" description="DUF11" evidence="2">
    <location>
        <begin position="227"/>
        <end position="328"/>
    </location>
</feature>